<dbReference type="GO" id="GO:0003824">
    <property type="term" value="F:catalytic activity"/>
    <property type="evidence" value="ECO:0007669"/>
    <property type="project" value="InterPro"/>
</dbReference>
<dbReference type="Proteomes" id="UP000037712">
    <property type="component" value="Unassembled WGS sequence"/>
</dbReference>
<accession>A0A0M8PDU7</accession>
<organism evidence="2 3">
    <name type="scientific">Rhodococcus rhodochrous KG-21</name>
    <dbReference type="NCBI Taxonomy" id="1441923"/>
    <lineage>
        <taxon>Bacteria</taxon>
        <taxon>Bacillati</taxon>
        <taxon>Actinomycetota</taxon>
        <taxon>Actinomycetes</taxon>
        <taxon>Mycobacteriales</taxon>
        <taxon>Nocardiaceae</taxon>
        <taxon>Rhodococcus</taxon>
    </lineage>
</organism>
<name>A0A0M8PDU7_RHORH</name>
<dbReference type="Pfam" id="PF01425">
    <property type="entry name" value="Amidase"/>
    <property type="match status" value="1"/>
</dbReference>
<gene>
    <name evidence="2" type="ORF">Z051_19650</name>
</gene>
<dbReference type="Gene3D" id="3.90.1300.10">
    <property type="entry name" value="Amidase signature (AS) domain"/>
    <property type="match status" value="1"/>
</dbReference>
<dbReference type="RefSeq" id="WP_054374155.1">
    <property type="nucleotide sequence ID" value="NZ_AZYO01000065.1"/>
</dbReference>
<dbReference type="SUPFAM" id="SSF75304">
    <property type="entry name" value="Amidase signature (AS) enzymes"/>
    <property type="match status" value="1"/>
</dbReference>
<dbReference type="InterPro" id="IPR020556">
    <property type="entry name" value="Amidase_CS"/>
</dbReference>
<protein>
    <submittedName>
        <fullName evidence="2">Amidase</fullName>
    </submittedName>
</protein>
<dbReference type="InterPro" id="IPR023631">
    <property type="entry name" value="Amidase_dom"/>
</dbReference>
<dbReference type="PANTHER" id="PTHR11895:SF176">
    <property type="entry name" value="AMIDASE AMID-RELATED"/>
    <property type="match status" value="1"/>
</dbReference>
<reference evidence="3" key="2">
    <citation type="submission" date="2015-01" db="EMBL/GenBank/DDBJ databases">
        <title>Draft genome sequence of potential hydrocarbon metabolising strain of Rhodococcus rhodochrous.</title>
        <authorList>
            <person name="Aggarwal R.K."/>
            <person name="Dawar C."/>
        </authorList>
    </citation>
    <scope>NUCLEOTIDE SEQUENCE [LARGE SCALE GENOMIC DNA]</scope>
    <source>
        <strain evidence="3">KG-21</strain>
    </source>
</reference>
<dbReference type="EMBL" id="AZYO01000065">
    <property type="protein sequence ID" value="KOS54504.1"/>
    <property type="molecule type" value="Genomic_DNA"/>
</dbReference>
<dbReference type="PROSITE" id="PS00571">
    <property type="entry name" value="AMIDASES"/>
    <property type="match status" value="1"/>
</dbReference>
<comment type="caution">
    <text evidence="2">The sequence shown here is derived from an EMBL/GenBank/DDBJ whole genome shotgun (WGS) entry which is preliminary data.</text>
</comment>
<dbReference type="InterPro" id="IPR036928">
    <property type="entry name" value="AS_sf"/>
</dbReference>
<dbReference type="PATRIC" id="fig|1441923.3.peg.4294"/>
<proteinExistence type="predicted"/>
<evidence type="ECO:0000259" key="1">
    <source>
        <dbReference type="Pfam" id="PF01425"/>
    </source>
</evidence>
<dbReference type="PANTHER" id="PTHR11895">
    <property type="entry name" value="TRANSAMIDASE"/>
    <property type="match status" value="1"/>
</dbReference>
<evidence type="ECO:0000313" key="2">
    <source>
        <dbReference type="EMBL" id="KOS54504.1"/>
    </source>
</evidence>
<dbReference type="AlphaFoldDB" id="A0A0M8PDU7"/>
<reference evidence="2 3" key="1">
    <citation type="journal article" date="2015" name="Genome Announc.">
        <title>Draft Genome Sequence of Rhodococcus rhodochrous Strain KG-21, a Soil Isolate from Oil Fields of Krishna-Godavari Basin, India.</title>
        <authorList>
            <person name="Dawar C."/>
            <person name="Aggarwal R.K."/>
        </authorList>
    </citation>
    <scope>NUCLEOTIDE SEQUENCE [LARGE SCALE GENOMIC DNA]</scope>
    <source>
        <strain evidence="2 3">KG-21</strain>
    </source>
</reference>
<sequence length="452" mass="46699">MDAVTLRDITAALAKGKLTATEHVRQVLADLDALDGTPWSNLVAARNDAAALESAARADAELAAGNWIGPLHGVAVAVKDNIDVAGVPTRCGSNVLADVAPAAQDARIVERLREAGAVVVAKTHLHEFAYGPSGLVNAAGPARHPHDPTRITGGSSSGSAALVAKGVVPLALGTDTGCSVRTPAALCGVVGLKPTFGALPVDGVFPLSTTFDHVGLLARDVLDAALAWGALPGIAHLRTPVSGLRIGRLRGGIWDVPAAFESALDGVCRTLTDLGAEVRDVTLPETDELLGVYPVVTGSEAYETHQRWFENDPDLYQPATAALLAAQRDRPATDYVRAVRAAARLRRDVLRRLRRDDGLDALITVTTPLRSAPLDSDPAALRGPLLQMCIPFSVLGVPAVSVPAPGDRDLPIGVQVVGLTSGTSGHGSHPGESTALALAMAVEGTDLLTDPS</sequence>
<dbReference type="InterPro" id="IPR000120">
    <property type="entry name" value="Amidase"/>
</dbReference>
<feature type="domain" description="Amidase" evidence="1">
    <location>
        <begin position="48"/>
        <end position="419"/>
    </location>
</feature>
<evidence type="ECO:0000313" key="3">
    <source>
        <dbReference type="Proteomes" id="UP000037712"/>
    </source>
</evidence>